<keyword evidence="4" id="KW-0560">Oxidoreductase</keyword>
<dbReference type="Gene3D" id="3.40.50.360">
    <property type="match status" value="1"/>
</dbReference>
<evidence type="ECO:0000259" key="3">
    <source>
        <dbReference type="Pfam" id="PF03358"/>
    </source>
</evidence>
<evidence type="ECO:0000256" key="1">
    <source>
        <dbReference type="ARBA" id="ARBA00001917"/>
    </source>
</evidence>
<dbReference type="SUPFAM" id="SSF52218">
    <property type="entry name" value="Flavoproteins"/>
    <property type="match status" value="1"/>
</dbReference>
<dbReference type="InterPro" id="IPR005025">
    <property type="entry name" value="FMN_Rdtase-like_dom"/>
</dbReference>
<dbReference type="EC" id="1.-.-.-" evidence="4"/>
<dbReference type="InterPro" id="IPR029039">
    <property type="entry name" value="Flavoprotein-like_sf"/>
</dbReference>
<gene>
    <name evidence="4" type="ORF">ACFFGH_19475</name>
</gene>
<keyword evidence="2" id="KW-0285">Flavoprotein</keyword>
<evidence type="ECO:0000313" key="4">
    <source>
        <dbReference type="EMBL" id="MFC0680021.1"/>
    </source>
</evidence>
<comment type="cofactor">
    <cofactor evidence="1">
        <name>FMN</name>
        <dbReference type="ChEBI" id="CHEBI:58210"/>
    </cofactor>
</comment>
<organism evidence="4 5">
    <name type="scientific">Lysobacter korlensis</name>
    <dbReference type="NCBI Taxonomy" id="553636"/>
    <lineage>
        <taxon>Bacteria</taxon>
        <taxon>Pseudomonadati</taxon>
        <taxon>Pseudomonadota</taxon>
        <taxon>Gammaproteobacteria</taxon>
        <taxon>Lysobacterales</taxon>
        <taxon>Lysobacteraceae</taxon>
        <taxon>Lysobacter</taxon>
    </lineage>
</organism>
<sequence length="183" mass="19686">MEPKTVLAICGSLRSDSLHFALLSALARRAPRLRLVGQELVRELPLYNPELDEWDRIPAPVREFRLLAGAAEAVVISSPEYLHAPSGVTKNALEWLVGSLGIVGKPALLMSASPGSTGGLRGLAGLLPTMQLMDSMLLDPLSVSRAPMRIRPNGDVLDPVLEARLQVAVDELMAALEEQVVHS</sequence>
<reference evidence="4 5" key="1">
    <citation type="submission" date="2024-09" db="EMBL/GenBank/DDBJ databases">
        <authorList>
            <person name="Sun Q."/>
            <person name="Mori K."/>
        </authorList>
    </citation>
    <scope>NUCLEOTIDE SEQUENCE [LARGE SCALE GENOMIC DNA]</scope>
    <source>
        <strain evidence="4 5">KCTC 23076</strain>
    </source>
</reference>
<name>A0ABV6RSS5_9GAMM</name>
<feature type="domain" description="NADPH-dependent FMN reductase-like" evidence="3">
    <location>
        <begin position="6"/>
        <end position="139"/>
    </location>
</feature>
<keyword evidence="5" id="KW-1185">Reference proteome</keyword>
<proteinExistence type="predicted"/>
<dbReference type="EMBL" id="JBHLTG010000005">
    <property type="protein sequence ID" value="MFC0680021.1"/>
    <property type="molecule type" value="Genomic_DNA"/>
</dbReference>
<dbReference type="PANTHER" id="PTHR30543:SF21">
    <property type="entry name" value="NAD(P)H-DEPENDENT FMN REDUCTASE LOT6"/>
    <property type="match status" value="1"/>
</dbReference>
<dbReference type="Pfam" id="PF03358">
    <property type="entry name" value="FMN_red"/>
    <property type="match status" value="1"/>
</dbReference>
<dbReference type="GO" id="GO:0016491">
    <property type="term" value="F:oxidoreductase activity"/>
    <property type="evidence" value="ECO:0007669"/>
    <property type="project" value="UniProtKB-KW"/>
</dbReference>
<dbReference type="RefSeq" id="WP_386671384.1">
    <property type="nucleotide sequence ID" value="NZ_JBHLTG010000005.1"/>
</dbReference>
<dbReference type="PANTHER" id="PTHR30543">
    <property type="entry name" value="CHROMATE REDUCTASE"/>
    <property type="match status" value="1"/>
</dbReference>
<protein>
    <submittedName>
        <fullName evidence="4">NADPH-dependent FMN reductase</fullName>
        <ecNumber evidence="4">1.-.-.-</ecNumber>
    </submittedName>
</protein>
<dbReference type="Proteomes" id="UP001589896">
    <property type="component" value="Unassembled WGS sequence"/>
</dbReference>
<accession>A0ABV6RSS5</accession>
<evidence type="ECO:0000256" key="2">
    <source>
        <dbReference type="ARBA" id="ARBA00022643"/>
    </source>
</evidence>
<comment type="caution">
    <text evidence="4">The sequence shown here is derived from an EMBL/GenBank/DDBJ whole genome shotgun (WGS) entry which is preliminary data.</text>
</comment>
<evidence type="ECO:0000313" key="5">
    <source>
        <dbReference type="Proteomes" id="UP001589896"/>
    </source>
</evidence>
<dbReference type="InterPro" id="IPR050712">
    <property type="entry name" value="NAD(P)H-dep_reductase"/>
</dbReference>
<keyword evidence="2" id="KW-0288">FMN</keyword>